<dbReference type="SUPFAM" id="SSF47473">
    <property type="entry name" value="EF-hand"/>
    <property type="match status" value="1"/>
</dbReference>
<evidence type="ECO:0000259" key="2">
    <source>
        <dbReference type="PROSITE" id="PS50222"/>
    </source>
</evidence>
<dbReference type="CDD" id="cd00051">
    <property type="entry name" value="EFh"/>
    <property type="match status" value="1"/>
</dbReference>
<keyword evidence="3" id="KW-1185">Reference proteome</keyword>
<evidence type="ECO:0000313" key="5">
    <source>
        <dbReference type="WBParaSite" id="TREG1_8780.2"/>
    </source>
</evidence>
<dbReference type="GO" id="GO:0005509">
    <property type="term" value="F:calcium ion binding"/>
    <property type="evidence" value="ECO:0007669"/>
    <property type="project" value="InterPro"/>
</dbReference>
<protein>
    <recommendedName>
        <fullName evidence="2">EF-hand domain-containing protein</fullName>
    </recommendedName>
</protein>
<dbReference type="Proteomes" id="UP000050795">
    <property type="component" value="Unassembled WGS sequence"/>
</dbReference>
<dbReference type="PROSITE" id="PS50222">
    <property type="entry name" value="EF_HAND_2"/>
    <property type="match status" value="2"/>
</dbReference>
<feature type="domain" description="EF-hand" evidence="2">
    <location>
        <begin position="5"/>
        <end position="40"/>
    </location>
</feature>
<dbReference type="Pfam" id="PF13499">
    <property type="entry name" value="EF-hand_7"/>
    <property type="match status" value="1"/>
</dbReference>
<accession>A0AA85KG57</accession>
<dbReference type="WBParaSite" id="TREG1_8780.2">
    <property type="protein sequence ID" value="TREG1_8780.2"/>
    <property type="gene ID" value="TREG1_8780"/>
</dbReference>
<reference evidence="3" key="1">
    <citation type="submission" date="2022-06" db="EMBL/GenBank/DDBJ databases">
        <authorList>
            <person name="Berger JAMES D."/>
            <person name="Berger JAMES D."/>
        </authorList>
    </citation>
    <scope>NUCLEOTIDE SEQUENCE [LARGE SCALE GENOMIC DNA]</scope>
</reference>
<evidence type="ECO:0000256" key="1">
    <source>
        <dbReference type="ARBA" id="ARBA00022837"/>
    </source>
</evidence>
<evidence type="ECO:0000313" key="4">
    <source>
        <dbReference type="WBParaSite" id="TREG1_8780.1"/>
    </source>
</evidence>
<keyword evidence="1" id="KW-0106">Calcium</keyword>
<dbReference type="InterPro" id="IPR011992">
    <property type="entry name" value="EF-hand-dom_pair"/>
</dbReference>
<organism evidence="3 4">
    <name type="scientific">Trichobilharzia regenti</name>
    <name type="common">Nasal bird schistosome</name>
    <dbReference type="NCBI Taxonomy" id="157069"/>
    <lineage>
        <taxon>Eukaryota</taxon>
        <taxon>Metazoa</taxon>
        <taxon>Spiralia</taxon>
        <taxon>Lophotrochozoa</taxon>
        <taxon>Platyhelminthes</taxon>
        <taxon>Trematoda</taxon>
        <taxon>Digenea</taxon>
        <taxon>Strigeidida</taxon>
        <taxon>Schistosomatoidea</taxon>
        <taxon>Schistosomatidae</taxon>
        <taxon>Trichobilharzia</taxon>
    </lineage>
</organism>
<sequence length="74" mass="8655">MNAPITPDEVRCIFNQIDKNRNGFVTPRELRAFFRKHDAKFDRREIKEFIARLDGDGDGQISLQELTRGITGRY</sequence>
<dbReference type="SMART" id="SM00054">
    <property type="entry name" value="EFh"/>
    <property type="match status" value="2"/>
</dbReference>
<dbReference type="WBParaSite" id="TREG1_8780.1">
    <property type="protein sequence ID" value="TREG1_8780.1"/>
    <property type="gene ID" value="TREG1_8780"/>
</dbReference>
<dbReference type="InterPro" id="IPR018247">
    <property type="entry name" value="EF_Hand_1_Ca_BS"/>
</dbReference>
<dbReference type="AlphaFoldDB" id="A0AA85KG57"/>
<name>A0AA85KG57_TRIRE</name>
<evidence type="ECO:0000313" key="3">
    <source>
        <dbReference type="Proteomes" id="UP000050795"/>
    </source>
</evidence>
<dbReference type="WBParaSite" id="TREG1_8780.3">
    <property type="protein sequence ID" value="TREG1_8780.3"/>
    <property type="gene ID" value="TREG1_8780"/>
</dbReference>
<dbReference type="InterPro" id="IPR002048">
    <property type="entry name" value="EF_hand_dom"/>
</dbReference>
<dbReference type="Gene3D" id="1.10.238.10">
    <property type="entry name" value="EF-hand"/>
    <property type="match status" value="1"/>
</dbReference>
<reference evidence="4 5" key="2">
    <citation type="submission" date="2023-11" db="UniProtKB">
        <authorList>
            <consortium name="WormBaseParasite"/>
        </authorList>
    </citation>
    <scope>IDENTIFICATION</scope>
</reference>
<dbReference type="PROSITE" id="PS00018">
    <property type="entry name" value="EF_HAND_1"/>
    <property type="match status" value="2"/>
</dbReference>
<proteinExistence type="predicted"/>
<feature type="domain" description="EF-hand" evidence="2">
    <location>
        <begin position="41"/>
        <end position="74"/>
    </location>
</feature>